<evidence type="ECO:0000256" key="2">
    <source>
        <dbReference type="ARBA" id="ARBA00022827"/>
    </source>
</evidence>
<dbReference type="Proteomes" id="UP000813462">
    <property type="component" value="Unassembled WGS sequence"/>
</dbReference>
<reference evidence="5" key="1">
    <citation type="journal article" date="2021" name="Front. Plant Sci.">
        <title>Chromosome-Scale Genome Assembly for Chinese Sour Jujube and Insights Into Its Genome Evolution and Domestication Signature.</title>
        <authorList>
            <person name="Shen L.-Y."/>
            <person name="Luo H."/>
            <person name="Wang X.-L."/>
            <person name="Wang X.-M."/>
            <person name="Qiu X.-J."/>
            <person name="Liu H."/>
            <person name="Zhou S.-S."/>
            <person name="Jia K.-H."/>
            <person name="Nie S."/>
            <person name="Bao Y.-T."/>
            <person name="Zhang R.-G."/>
            <person name="Yun Q.-Z."/>
            <person name="Chai Y.-H."/>
            <person name="Lu J.-Y."/>
            <person name="Li Y."/>
            <person name="Zhao S.-W."/>
            <person name="Mao J.-F."/>
            <person name="Jia S.-G."/>
            <person name="Mao Y.-M."/>
        </authorList>
    </citation>
    <scope>NUCLEOTIDE SEQUENCE</scope>
    <source>
        <strain evidence="5">AT0</strain>
        <tissue evidence="5">Leaf</tissue>
    </source>
</reference>
<dbReference type="GO" id="GO:0016651">
    <property type="term" value="F:oxidoreductase activity, acting on NAD(P)H"/>
    <property type="evidence" value="ECO:0007669"/>
    <property type="project" value="TreeGrafter"/>
</dbReference>
<evidence type="ECO:0000256" key="1">
    <source>
        <dbReference type="ARBA" id="ARBA00022630"/>
    </source>
</evidence>
<evidence type="ECO:0000313" key="6">
    <source>
        <dbReference type="Proteomes" id="UP000813462"/>
    </source>
</evidence>
<dbReference type="PANTHER" id="PTHR43557">
    <property type="entry name" value="APOPTOSIS-INDUCING FACTOR 1"/>
    <property type="match status" value="1"/>
</dbReference>
<dbReference type="EMBL" id="JAEACU010000001">
    <property type="protein sequence ID" value="KAH7546486.1"/>
    <property type="molecule type" value="Genomic_DNA"/>
</dbReference>
<dbReference type="InterPro" id="IPR050446">
    <property type="entry name" value="FAD-oxidoreductase/Apoptosis"/>
</dbReference>
<dbReference type="PRINTS" id="PR00469">
    <property type="entry name" value="PNDRDTASEII"/>
</dbReference>
<protein>
    <recommendedName>
        <fullName evidence="4">FAD/NAD(P)-binding domain-containing protein</fullName>
    </recommendedName>
</protein>
<dbReference type="InterPro" id="IPR036188">
    <property type="entry name" value="FAD/NAD-bd_sf"/>
</dbReference>
<gene>
    <name evidence="5" type="ORF">FEM48_Zijuj01G0206000</name>
</gene>
<dbReference type="InterPro" id="IPR023753">
    <property type="entry name" value="FAD/NAD-binding_dom"/>
</dbReference>
<evidence type="ECO:0000259" key="4">
    <source>
        <dbReference type="Pfam" id="PF07992"/>
    </source>
</evidence>
<dbReference type="SUPFAM" id="SSF51905">
    <property type="entry name" value="FAD/NAD(P)-binding domain"/>
    <property type="match status" value="1"/>
</dbReference>
<comment type="caution">
    <text evidence="5">The sequence shown here is derived from an EMBL/GenBank/DDBJ whole genome shotgun (WGS) entry which is preliminary data.</text>
</comment>
<dbReference type="PANTHER" id="PTHR43557:SF5">
    <property type="entry name" value="MONODEHYDROASCORBATE REDUCTASE 1, PEROXISOMAL"/>
    <property type="match status" value="1"/>
</dbReference>
<keyword evidence="1" id="KW-0285">Flavoprotein</keyword>
<name>A0A978W3F2_ZIZJJ</name>
<accession>A0A978W3F2</accession>
<keyword evidence="3" id="KW-0560">Oxidoreductase</keyword>
<sequence>MPTGYAAKEFTRQGLQPGELAIISKEAVAPYERPALSKSYLFPHEPARLPSFHVCVGNGEERLLPERYEEKGIELILGTEIVKADLASKTLISASGKIYAYQTLSIATGSTAVKLTDFVIQGADAKNIFYLREIRHADKLVETMKIKQKGKVVVLGGGYIGLEVGAAMRINEFNVSMVYPEPWCMARLFSPAIASFYERCYDKKGVKLIKGTVAVGFKADSNGQVKAVKLKNGEVLQADIVVVGVGRWPLTALFKGQVEEENSGIKTDGFSRTSVQEVYAVGDVATFPMETMLENQCYFRIFKIIPPPGLHLQNPSLEHIGITMERWLEISWKEGLLKKTRELPKLLGTNLKLRKINLKKLGCYLLVCMAQVGLYEIYFERSSK</sequence>
<evidence type="ECO:0000256" key="3">
    <source>
        <dbReference type="ARBA" id="ARBA00023002"/>
    </source>
</evidence>
<evidence type="ECO:0000313" key="5">
    <source>
        <dbReference type="EMBL" id="KAH7546486.1"/>
    </source>
</evidence>
<dbReference type="AlphaFoldDB" id="A0A978W3F2"/>
<proteinExistence type="predicted"/>
<organism evidence="5 6">
    <name type="scientific">Ziziphus jujuba var. spinosa</name>
    <dbReference type="NCBI Taxonomy" id="714518"/>
    <lineage>
        <taxon>Eukaryota</taxon>
        <taxon>Viridiplantae</taxon>
        <taxon>Streptophyta</taxon>
        <taxon>Embryophyta</taxon>
        <taxon>Tracheophyta</taxon>
        <taxon>Spermatophyta</taxon>
        <taxon>Magnoliopsida</taxon>
        <taxon>eudicotyledons</taxon>
        <taxon>Gunneridae</taxon>
        <taxon>Pentapetalae</taxon>
        <taxon>rosids</taxon>
        <taxon>fabids</taxon>
        <taxon>Rosales</taxon>
        <taxon>Rhamnaceae</taxon>
        <taxon>Paliureae</taxon>
        <taxon>Ziziphus</taxon>
    </lineage>
</organism>
<feature type="domain" description="FAD/NAD(P)-binding" evidence="4">
    <location>
        <begin position="3"/>
        <end position="289"/>
    </location>
</feature>
<keyword evidence="2" id="KW-0274">FAD</keyword>
<dbReference type="GO" id="GO:0005737">
    <property type="term" value="C:cytoplasm"/>
    <property type="evidence" value="ECO:0007669"/>
    <property type="project" value="TreeGrafter"/>
</dbReference>
<dbReference type="Pfam" id="PF07992">
    <property type="entry name" value="Pyr_redox_2"/>
    <property type="match status" value="1"/>
</dbReference>
<dbReference type="Gene3D" id="3.50.50.60">
    <property type="entry name" value="FAD/NAD(P)-binding domain"/>
    <property type="match status" value="2"/>
</dbReference>
<dbReference type="PRINTS" id="PR00368">
    <property type="entry name" value="FADPNR"/>
</dbReference>